<proteinExistence type="predicted"/>
<dbReference type="RefSeq" id="WP_158205008.1">
    <property type="nucleotide sequence ID" value="NZ_WSZK01000021.1"/>
</dbReference>
<sequence length="156" mass="17332">MEKTVFRREGRGDDAVAVSAVRTRHAAFDFVQLDGICPPGDTPRECAERGLWFFDTFLREYCDGSLADVTMIRHYVRADLLPDVEFAVGEACREYFEPPELPATVMVGVGDVVGGDAPLKMEAEARIPHERCETEVVELPPPPGYTTSADRSDRPE</sequence>
<evidence type="ECO:0000313" key="3">
    <source>
        <dbReference type="Proteomes" id="UP000451471"/>
    </source>
</evidence>
<dbReference type="OrthoDB" id="267159at2157"/>
<dbReference type="InterPro" id="IPR035959">
    <property type="entry name" value="RutC-like_sf"/>
</dbReference>
<comment type="caution">
    <text evidence="2">The sequence shown here is derived from an EMBL/GenBank/DDBJ whole genome shotgun (WGS) entry which is preliminary data.</text>
</comment>
<organism evidence="2 3">
    <name type="scientific">Halomarina oriensis</name>
    <dbReference type="NCBI Taxonomy" id="671145"/>
    <lineage>
        <taxon>Archaea</taxon>
        <taxon>Methanobacteriati</taxon>
        <taxon>Methanobacteriota</taxon>
        <taxon>Stenosarchaea group</taxon>
        <taxon>Halobacteria</taxon>
        <taxon>Halobacteriales</taxon>
        <taxon>Natronomonadaceae</taxon>
        <taxon>Halomarina</taxon>
    </lineage>
</organism>
<evidence type="ECO:0000256" key="1">
    <source>
        <dbReference type="SAM" id="MobiDB-lite"/>
    </source>
</evidence>
<evidence type="ECO:0000313" key="2">
    <source>
        <dbReference type="EMBL" id="MWG35323.1"/>
    </source>
</evidence>
<dbReference type="Gene3D" id="3.30.1330.40">
    <property type="entry name" value="RutC-like"/>
    <property type="match status" value="1"/>
</dbReference>
<name>A0A6B0GRK6_9EURY</name>
<reference evidence="2 3" key="1">
    <citation type="submission" date="2019-12" db="EMBL/GenBank/DDBJ databases">
        <title>Halocatena pleomorpha gen. nov. sp. nov., an extremely halophilic archaeon of family Halobacteriaceae isolated from saltpan soil.</title>
        <authorList>
            <person name="Pal Y."/>
            <person name="Verma A."/>
            <person name="Krishnamurthi S."/>
            <person name="Kumar P."/>
        </authorList>
    </citation>
    <scope>NUCLEOTIDE SEQUENCE [LARGE SCALE GENOMIC DNA]</scope>
    <source>
        <strain evidence="2 3">JCM 16495</strain>
    </source>
</reference>
<keyword evidence="3" id="KW-1185">Reference proteome</keyword>
<dbReference type="EMBL" id="WSZK01000021">
    <property type="protein sequence ID" value="MWG35323.1"/>
    <property type="molecule type" value="Genomic_DNA"/>
</dbReference>
<gene>
    <name evidence="2" type="ORF">GQS65_12645</name>
</gene>
<accession>A0A6B0GRK6</accession>
<protein>
    <recommendedName>
        <fullName evidence="4">RidA family protein</fullName>
    </recommendedName>
</protein>
<dbReference type="AlphaFoldDB" id="A0A6B0GRK6"/>
<dbReference type="Proteomes" id="UP000451471">
    <property type="component" value="Unassembled WGS sequence"/>
</dbReference>
<feature type="region of interest" description="Disordered" evidence="1">
    <location>
        <begin position="130"/>
        <end position="156"/>
    </location>
</feature>
<evidence type="ECO:0008006" key="4">
    <source>
        <dbReference type="Google" id="ProtNLM"/>
    </source>
</evidence>